<reference evidence="2 3" key="1">
    <citation type="submission" date="2018-11" db="EMBL/GenBank/DDBJ databases">
        <title>Novel Erysipelotrichaceae bacterium isolated from small intestine of a swine.</title>
        <authorList>
            <person name="Kim J.S."/>
            <person name="Choe H."/>
            <person name="Lee Y.R."/>
            <person name="Kim K.M."/>
            <person name="Park D.S."/>
        </authorList>
    </citation>
    <scope>NUCLEOTIDE SEQUENCE [LARGE SCALE GENOMIC DNA]</scope>
    <source>
        <strain evidence="2 3">SG0102</strain>
    </source>
</reference>
<sequence length="887" mass="103371">MNDIGKSLRLFVGVFFLDYKRDRFVTVRSHFHQDIKIEESNASIDDTLERIAAQYVYKDDRRRFLRFMQKEHIIRETKASATEEVIMYFRLCASDGSYKWYGIFLQYDESHDTTNVYVVLDTWRRQVSFAEVEQYYNETYHLKKLDDYEDIKLNKGEMFDDLIESIRLPVYWKNERLEYEGANYEFLKLHGLNDAQLMLGQTDAQLGWRIDETHSAAIEHTIIEEGRVFYDLHSTINANGYPASITEAKFPYYSHGQIKGLIGIYSDDDDINHVRKDIEMTKVVDPETKFLTYRAFLGTLEKFDYSYRRYGEDYLVVILEVNDFVRYAQNYGEEIRAKLLARIVTIVSQIFYPKAYYGRIGEGRFMVASKQTDIGAMRKLMLKVMKDVHDIHEIDGCLVDMNADFSYCKGSESEDLDHLLRMLNERLSHAQRQHTGDAIFQGNAVLITLEQFDDAQDRVIIMNQEKCEIAYMNKAFLSDSHLPLNYDYRHQTCYSLLHGRTSPCENCDMVRLSVQAFSTRKYRNLNTGIDYVSHSTLIPWMGEHYRFTVAINLSEYMEDNQANKDLLYYEINANDAIRLAIEETDPEIGIQKMIDRIARNLEAERFFIFEENDDDTVSCSYEWERDEGVALKPTLQRIPKARLQHLYEQFERNEVVLVPNGEKYLLDHPGVNYLIDGIKSAVSGYLRNSERSYGFTEVINPSPKTFKSATELLTTLTWFLALMLRNRDNLKEMQRLTNEDQLTGVLNRRGFEKAIVDIPEGTTILAIFADINGLKRMNDTYGHKEGDALIKRATQVMSDIFGKDHVFRMGGDEFLIYKEITSEEEADHYLSLLKASSAYHQVSLAIGSTITTAPVEDINAFIKVIDAKMYEDKGRHYHRRSTDRQKA</sequence>
<evidence type="ECO:0000313" key="2">
    <source>
        <dbReference type="EMBL" id="BBH27854.1"/>
    </source>
</evidence>
<accession>A0A3G9JYI4</accession>
<dbReference type="PANTHER" id="PTHR45138">
    <property type="entry name" value="REGULATORY COMPONENTS OF SENSORY TRANSDUCTION SYSTEM"/>
    <property type="match status" value="1"/>
</dbReference>
<dbReference type="InterPro" id="IPR029787">
    <property type="entry name" value="Nucleotide_cyclase"/>
</dbReference>
<organism evidence="2 3">
    <name type="scientific">Intestinibaculum porci</name>
    <dbReference type="NCBI Taxonomy" id="2487118"/>
    <lineage>
        <taxon>Bacteria</taxon>
        <taxon>Bacillati</taxon>
        <taxon>Bacillota</taxon>
        <taxon>Erysipelotrichia</taxon>
        <taxon>Erysipelotrichales</taxon>
        <taxon>Erysipelotrichaceae</taxon>
        <taxon>Intestinibaculum</taxon>
    </lineage>
</organism>
<dbReference type="InterPro" id="IPR000160">
    <property type="entry name" value="GGDEF_dom"/>
</dbReference>
<dbReference type="NCBIfam" id="TIGR00254">
    <property type="entry name" value="GGDEF"/>
    <property type="match status" value="1"/>
</dbReference>
<dbReference type="SUPFAM" id="SSF55073">
    <property type="entry name" value="Nucleotide cyclase"/>
    <property type="match status" value="2"/>
</dbReference>
<dbReference type="Gene3D" id="3.30.450.40">
    <property type="match status" value="1"/>
</dbReference>
<evidence type="ECO:0000259" key="1">
    <source>
        <dbReference type="PROSITE" id="PS50887"/>
    </source>
</evidence>
<dbReference type="Gene3D" id="3.30.70.270">
    <property type="match status" value="2"/>
</dbReference>
<gene>
    <name evidence="2" type="ORF">SG0102_27880</name>
</gene>
<dbReference type="GO" id="GO:0052621">
    <property type="term" value="F:diguanylate cyclase activity"/>
    <property type="evidence" value="ECO:0007669"/>
    <property type="project" value="TreeGrafter"/>
</dbReference>
<dbReference type="PROSITE" id="PS50887">
    <property type="entry name" value="GGDEF"/>
    <property type="match status" value="2"/>
</dbReference>
<dbReference type="KEGG" id="ebm:SG0102_27880"/>
<dbReference type="InterPro" id="IPR050469">
    <property type="entry name" value="Diguanylate_Cyclase"/>
</dbReference>
<dbReference type="AlphaFoldDB" id="A0A3G9JYI4"/>
<feature type="domain" description="GGDEF" evidence="1">
    <location>
        <begin position="762"/>
        <end position="883"/>
    </location>
</feature>
<dbReference type="SMART" id="SM00267">
    <property type="entry name" value="GGDEF"/>
    <property type="match status" value="1"/>
</dbReference>
<dbReference type="EMBL" id="AP019309">
    <property type="protein sequence ID" value="BBH27854.1"/>
    <property type="molecule type" value="Genomic_DNA"/>
</dbReference>
<dbReference type="PANTHER" id="PTHR45138:SF9">
    <property type="entry name" value="DIGUANYLATE CYCLASE DGCM-RELATED"/>
    <property type="match status" value="1"/>
</dbReference>
<feature type="domain" description="GGDEF" evidence="1">
    <location>
        <begin position="312"/>
        <end position="444"/>
    </location>
</feature>
<proteinExistence type="predicted"/>
<dbReference type="InParanoid" id="A0A3G9JYI4"/>
<evidence type="ECO:0000313" key="3">
    <source>
        <dbReference type="Proteomes" id="UP000268059"/>
    </source>
</evidence>
<name>A0A3G9JYI4_9FIRM</name>
<dbReference type="CDD" id="cd01949">
    <property type="entry name" value="GGDEF"/>
    <property type="match status" value="1"/>
</dbReference>
<protein>
    <recommendedName>
        <fullName evidence="1">GGDEF domain-containing protein</fullName>
    </recommendedName>
</protein>
<dbReference type="Proteomes" id="UP000268059">
    <property type="component" value="Chromosome"/>
</dbReference>
<dbReference type="SUPFAM" id="SSF55781">
    <property type="entry name" value="GAF domain-like"/>
    <property type="match status" value="1"/>
</dbReference>
<dbReference type="InterPro" id="IPR029016">
    <property type="entry name" value="GAF-like_dom_sf"/>
</dbReference>
<keyword evidence="3" id="KW-1185">Reference proteome</keyword>
<dbReference type="Pfam" id="PF00990">
    <property type="entry name" value="GGDEF"/>
    <property type="match status" value="2"/>
</dbReference>
<dbReference type="InterPro" id="IPR043128">
    <property type="entry name" value="Rev_trsase/Diguanyl_cyclase"/>
</dbReference>